<dbReference type="AlphaFoldDB" id="A0A9Q3GDX6"/>
<evidence type="ECO:0000256" key="1">
    <source>
        <dbReference type="SAM" id="MobiDB-lite"/>
    </source>
</evidence>
<feature type="compositionally biased region" description="Basic and acidic residues" evidence="1">
    <location>
        <begin position="1"/>
        <end position="15"/>
    </location>
</feature>
<comment type="caution">
    <text evidence="2">The sequence shown here is derived from an EMBL/GenBank/DDBJ whole genome shotgun (WGS) entry which is preliminary data.</text>
</comment>
<proteinExistence type="predicted"/>
<sequence length="93" mass="9942">MWKEQHHPGRKEGRGPRRSSSFAEVVGLFTGLSRTTSKGPGKYGEEEGENSVEEEDSDGNEGFPAPVGEFQGTGGPTLAQSNQPVSHQSEPSL</sequence>
<feature type="region of interest" description="Disordered" evidence="1">
    <location>
        <begin position="1"/>
        <end position="93"/>
    </location>
</feature>
<accession>A0A9Q3GDX6</accession>
<reference evidence="2" key="1">
    <citation type="submission" date="2021-03" db="EMBL/GenBank/DDBJ databases">
        <title>Draft genome sequence of rust myrtle Austropuccinia psidii MF-1, a brazilian biotype.</title>
        <authorList>
            <person name="Quecine M.C."/>
            <person name="Pachon D.M.R."/>
            <person name="Bonatelli M.L."/>
            <person name="Correr F.H."/>
            <person name="Franceschini L.M."/>
            <person name="Leite T.F."/>
            <person name="Margarido G.R.A."/>
            <person name="Almeida C.A."/>
            <person name="Ferrarezi J.A."/>
            <person name="Labate C.A."/>
        </authorList>
    </citation>
    <scope>NUCLEOTIDE SEQUENCE</scope>
    <source>
        <strain evidence="2">MF-1</strain>
    </source>
</reference>
<protein>
    <submittedName>
        <fullName evidence="2">Uncharacterized protein</fullName>
    </submittedName>
</protein>
<keyword evidence="3" id="KW-1185">Reference proteome</keyword>
<feature type="compositionally biased region" description="Acidic residues" evidence="1">
    <location>
        <begin position="46"/>
        <end position="59"/>
    </location>
</feature>
<gene>
    <name evidence="2" type="ORF">O181_003196</name>
</gene>
<dbReference type="EMBL" id="AVOT02000564">
    <property type="protein sequence ID" value="MBW0463481.1"/>
    <property type="molecule type" value="Genomic_DNA"/>
</dbReference>
<evidence type="ECO:0000313" key="3">
    <source>
        <dbReference type="Proteomes" id="UP000765509"/>
    </source>
</evidence>
<name>A0A9Q3GDX6_9BASI</name>
<dbReference type="Proteomes" id="UP000765509">
    <property type="component" value="Unassembled WGS sequence"/>
</dbReference>
<organism evidence="2 3">
    <name type="scientific">Austropuccinia psidii MF-1</name>
    <dbReference type="NCBI Taxonomy" id="1389203"/>
    <lineage>
        <taxon>Eukaryota</taxon>
        <taxon>Fungi</taxon>
        <taxon>Dikarya</taxon>
        <taxon>Basidiomycota</taxon>
        <taxon>Pucciniomycotina</taxon>
        <taxon>Pucciniomycetes</taxon>
        <taxon>Pucciniales</taxon>
        <taxon>Sphaerophragmiaceae</taxon>
        <taxon>Austropuccinia</taxon>
    </lineage>
</organism>
<feature type="compositionally biased region" description="Polar residues" evidence="1">
    <location>
        <begin position="78"/>
        <end position="93"/>
    </location>
</feature>
<evidence type="ECO:0000313" key="2">
    <source>
        <dbReference type="EMBL" id="MBW0463481.1"/>
    </source>
</evidence>